<evidence type="ECO:0000313" key="3">
    <source>
        <dbReference type="Proteomes" id="UP001241110"/>
    </source>
</evidence>
<dbReference type="InterPro" id="IPR025402">
    <property type="entry name" value="DMP19_C"/>
</dbReference>
<proteinExistence type="predicted"/>
<dbReference type="AlphaFoldDB" id="A0AAE3U9G5"/>
<organism evidence="2 3">
    <name type="scientific">Xanthocytophaga flava</name>
    <dbReference type="NCBI Taxonomy" id="3048013"/>
    <lineage>
        <taxon>Bacteria</taxon>
        <taxon>Pseudomonadati</taxon>
        <taxon>Bacteroidota</taxon>
        <taxon>Cytophagia</taxon>
        <taxon>Cytophagales</taxon>
        <taxon>Rhodocytophagaceae</taxon>
        <taxon>Xanthocytophaga</taxon>
    </lineage>
</organism>
<sequence>MADSGLTDLDKKWFDFTSAYVTKLNQSGGHDWDSLSEEEQELAALWKLEMDMYNGGFIQFFCNWGYDCYTHAVRCLTKLQANECLDIITQQYSIIERLGDDERLTALWDIPKYLTEEEAKALDELDHRYWDNTDTIQEKTFQVYSHLQP</sequence>
<accession>A0AAE3U9G5</accession>
<dbReference type="EMBL" id="JASJOS010000007">
    <property type="protein sequence ID" value="MDJ1482238.1"/>
    <property type="molecule type" value="Genomic_DNA"/>
</dbReference>
<name>A0AAE3U9G5_9BACT</name>
<comment type="caution">
    <text evidence="2">The sequence shown here is derived from an EMBL/GenBank/DDBJ whole genome shotgun (WGS) entry which is preliminary data.</text>
</comment>
<evidence type="ECO:0000313" key="2">
    <source>
        <dbReference type="EMBL" id="MDJ1482238.1"/>
    </source>
</evidence>
<gene>
    <name evidence="2" type="ORF">QNI16_17165</name>
</gene>
<dbReference type="RefSeq" id="WP_313981092.1">
    <property type="nucleotide sequence ID" value="NZ_JASJOS010000007.1"/>
</dbReference>
<evidence type="ECO:0000259" key="1">
    <source>
        <dbReference type="Pfam" id="PF14300"/>
    </source>
</evidence>
<dbReference type="Pfam" id="PF14300">
    <property type="entry name" value="DMP19"/>
    <property type="match status" value="1"/>
</dbReference>
<dbReference type="Proteomes" id="UP001241110">
    <property type="component" value="Unassembled WGS sequence"/>
</dbReference>
<dbReference type="Gene3D" id="1.20.1420.60">
    <property type="match status" value="1"/>
</dbReference>
<reference evidence="2" key="1">
    <citation type="submission" date="2023-05" db="EMBL/GenBank/DDBJ databases">
        <authorList>
            <person name="Zhang X."/>
        </authorList>
    </citation>
    <scope>NUCLEOTIDE SEQUENCE</scope>
    <source>
        <strain evidence="2">YF14B1</strain>
    </source>
</reference>
<feature type="domain" description="DNA mimic protein DMP19 C-terminal" evidence="1">
    <location>
        <begin position="33"/>
        <end position="137"/>
    </location>
</feature>
<protein>
    <submittedName>
        <fullName evidence="2">DUF4375 domain-containing protein</fullName>
    </submittedName>
</protein>